<evidence type="ECO:0000313" key="4">
    <source>
        <dbReference type="Proteomes" id="UP000076532"/>
    </source>
</evidence>
<evidence type="ECO:0008006" key="5">
    <source>
        <dbReference type="Google" id="ProtNLM"/>
    </source>
</evidence>
<dbReference type="EMBL" id="KV417495">
    <property type="protein sequence ID" value="KZP30096.1"/>
    <property type="molecule type" value="Genomic_DNA"/>
</dbReference>
<protein>
    <recommendedName>
        <fullName evidence="5">RlpA-like protein double-psi beta-barrel domain-containing protein</fullName>
    </recommendedName>
</protein>
<dbReference type="AlphaFoldDB" id="A0A166T218"/>
<evidence type="ECO:0000313" key="3">
    <source>
        <dbReference type="EMBL" id="KZP30096.1"/>
    </source>
</evidence>
<feature type="signal peptide" evidence="2">
    <location>
        <begin position="1"/>
        <end position="19"/>
    </location>
</feature>
<keyword evidence="1 2" id="KW-0732">Signal</keyword>
<gene>
    <name evidence="3" type="ORF">FIBSPDRAFT_850813</name>
</gene>
<feature type="chain" id="PRO_5007879877" description="RlpA-like protein double-psi beta-barrel domain-containing protein" evidence="2">
    <location>
        <begin position="20"/>
        <end position="125"/>
    </location>
</feature>
<organism evidence="3 4">
    <name type="scientific">Athelia psychrophila</name>
    <dbReference type="NCBI Taxonomy" id="1759441"/>
    <lineage>
        <taxon>Eukaryota</taxon>
        <taxon>Fungi</taxon>
        <taxon>Dikarya</taxon>
        <taxon>Basidiomycota</taxon>
        <taxon>Agaricomycotina</taxon>
        <taxon>Agaricomycetes</taxon>
        <taxon>Agaricomycetidae</taxon>
        <taxon>Atheliales</taxon>
        <taxon>Atheliaceae</taxon>
        <taxon>Athelia</taxon>
    </lineage>
</organism>
<accession>A0A166T218</accession>
<proteinExistence type="predicted"/>
<sequence>MFSRSAVAFFFAAAAVVKGQYTADATLYNPGLDDCGAYSSPSDYVVVIAAPIFDSYPGAGPNPNQNPICFKVINVNYQGKSVDATVVGRCAGCPGANIELSLAAFDALADPRVGRLHGVQWNYDS</sequence>
<evidence type="ECO:0000256" key="2">
    <source>
        <dbReference type="SAM" id="SignalP"/>
    </source>
</evidence>
<dbReference type="Proteomes" id="UP000076532">
    <property type="component" value="Unassembled WGS sequence"/>
</dbReference>
<keyword evidence="4" id="KW-1185">Reference proteome</keyword>
<dbReference type="Gene3D" id="2.40.40.10">
    <property type="entry name" value="RlpA-like domain"/>
    <property type="match status" value="1"/>
</dbReference>
<dbReference type="OrthoDB" id="623670at2759"/>
<dbReference type="InterPro" id="IPR051477">
    <property type="entry name" value="Expansin_CellWall"/>
</dbReference>
<dbReference type="CDD" id="cd22191">
    <property type="entry name" value="DPBB_RlpA_EXP_N-like"/>
    <property type="match status" value="1"/>
</dbReference>
<dbReference type="SUPFAM" id="SSF50685">
    <property type="entry name" value="Barwin-like endoglucanases"/>
    <property type="match status" value="1"/>
</dbReference>
<dbReference type="InterPro" id="IPR036908">
    <property type="entry name" value="RlpA-like_sf"/>
</dbReference>
<evidence type="ECO:0000256" key="1">
    <source>
        <dbReference type="ARBA" id="ARBA00022729"/>
    </source>
</evidence>
<reference evidence="3 4" key="1">
    <citation type="journal article" date="2016" name="Mol. Biol. Evol.">
        <title>Comparative Genomics of Early-Diverging Mushroom-Forming Fungi Provides Insights into the Origins of Lignocellulose Decay Capabilities.</title>
        <authorList>
            <person name="Nagy L.G."/>
            <person name="Riley R."/>
            <person name="Tritt A."/>
            <person name="Adam C."/>
            <person name="Daum C."/>
            <person name="Floudas D."/>
            <person name="Sun H."/>
            <person name="Yadav J.S."/>
            <person name="Pangilinan J."/>
            <person name="Larsson K.H."/>
            <person name="Matsuura K."/>
            <person name="Barry K."/>
            <person name="Labutti K."/>
            <person name="Kuo R."/>
            <person name="Ohm R.A."/>
            <person name="Bhattacharya S.S."/>
            <person name="Shirouzu T."/>
            <person name="Yoshinaga Y."/>
            <person name="Martin F.M."/>
            <person name="Grigoriev I.V."/>
            <person name="Hibbett D.S."/>
        </authorList>
    </citation>
    <scope>NUCLEOTIDE SEQUENCE [LARGE SCALE GENOMIC DNA]</scope>
    <source>
        <strain evidence="3 4">CBS 109695</strain>
    </source>
</reference>
<dbReference type="STRING" id="436010.A0A166T218"/>
<name>A0A166T218_9AGAM</name>
<dbReference type="PANTHER" id="PTHR31836:SF28">
    <property type="entry name" value="SRCR DOMAIN-CONTAINING PROTEIN-RELATED"/>
    <property type="match status" value="1"/>
</dbReference>
<dbReference type="PANTHER" id="PTHR31836">
    <property type="match status" value="1"/>
</dbReference>